<protein>
    <submittedName>
        <fullName evidence="2">Integrator complex subunit 4-like</fullName>
    </submittedName>
</protein>
<dbReference type="AlphaFoldDB" id="A0A392MS84"/>
<organism evidence="2 3">
    <name type="scientific">Trifolium medium</name>
    <dbReference type="NCBI Taxonomy" id="97028"/>
    <lineage>
        <taxon>Eukaryota</taxon>
        <taxon>Viridiplantae</taxon>
        <taxon>Streptophyta</taxon>
        <taxon>Embryophyta</taxon>
        <taxon>Tracheophyta</taxon>
        <taxon>Spermatophyta</taxon>
        <taxon>Magnoliopsida</taxon>
        <taxon>eudicotyledons</taxon>
        <taxon>Gunneridae</taxon>
        <taxon>Pentapetalae</taxon>
        <taxon>rosids</taxon>
        <taxon>fabids</taxon>
        <taxon>Fabales</taxon>
        <taxon>Fabaceae</taxon>
        <taxon>Papilionoideae</taxon>
        <taxon>50 kb inversion clade</taxon>
        <taxon>NPAAA clade</taxon>
        <taxon>Hologalegina</taxon>
        <taxon>IRL clade</taxon>
        <taxon>Trifolieae</taxon>
        <taxon>Trifolium</taxon>
    </lineage>
</organism>
<dbReference type="PANTHER" id="PTHR20938:SF0">
    <property type="entry name" value="INTEGRATOR COMPLEX SUBUNIT 4"/>
    <property type="match status" value="1"/>
</dbReference>
<dbReference type="PANTHER" id="PTHR20938">
    <property type="entry name" value="INTEGRATOR COMPLEX SUBUNIT 4"/>
    <property type="match status" value="1"/>
</dbReference>
<dbReference type="SUPFAM" id="SSF48371">
    <property type="entry name" value="ARM repeat"/>
    <property type="match status" value="1"/>
</dbReference>
<dbReference type="EMBL" id="LXQA010018177">
    <property type="protein sequence ID" value="MCH90380.1"/>
    <property type="molecule type" value="Genomic_DNA"/>
</dbReference>
<evidence type="ECO:0000313" key="2">
    <source>
        <dbReference type="EMBL" id="MCH90380.1"/>
    </source>
</evidence>
<dbReference type="Proteomes" id="UP000265520">
    <property type="component" value="Unassembled WGS sequence"/>
</dbReference>
<keyword evidence="1" id="KW-0677">Repeat</keyword>
<gene>
    <name evidence="2" type="ORF">A2U01_0011295</name>
</gene>
<dbReference type="Gene3D" id="1.25.10.10">
    <property type="entry name" value="Leucine-rich Repeat Variant"/>
    <property type="match status" value="1"/>
</dbReference>
<feature type="non-terminal residue" evidence="2">
    <location>
        <position position="1"/>
    </location>
</feature>
<dbReference type="InterPro" id="IPR011989">
    <property type="entry name" value="ARM-like"/>
</dbReference>
<proteinExistence type="predicted"/>
<reference evidence="2 3" key="1">
    <citation type="journal article" date="2018" name="Front. Plant Sci.">
        <title>Red Clover (Trifolium pratense) and Zigzag Clover (T. medium) - A Picture of Genomic Similarities and Differences.</title>
        <authorList>
            <person name="Dluhosova J."/>
            <person name="Istvanek J."/>
            <person name="Nedelnik J."/>
            <person name="Repkova J."/>
        </authorList>
    </citation>
    <scope>NUCLEOTIDE SEQUENCE [LARGE SCALE GENOMIC DNA]</scope>
    <source>
        <strain evidence="3">cv. 10/8</strain>
        <tissue evidence="2">Leaf</tissue>
    </source>
</reference>
<keyword evidence="3" id="KW-1185">Reference proteome</keyword>
<comment type="caution">
    <text evidence="2">The sequence shown here is derived from an EMBL/GenBank/DDBJ whole genome shotgun (WGS) entry which is preliminary data.</text>
</comment>
<evidence type="ECO:0000313" key="3">
    <source>
        <dbReference type="Proteomes" id="UP000265520"/>
    </source>
</evidence>
<sequence>VRKSACQALHTLTILSVEFSREALDLLMDMLNDDSVVVRLQALETMHHMAINGCLKLQEKHLHMVPF</sequence>
<dbReference type="GO" id="GO:0005768">
    <property type="term" value="C:endosome"/>
    <property type="evidence" value="ECO:0007669"/>
    <property type="project" value="TreeGrafter"/>
</dbReference>
<dbReference type="InterPro" id="IPR016024">
    <property type="entry name" value="ARM-type_fold"/>
</dbReference>
<accession>A0A392MS84</accession>
<name>A0A392MS84_9FABA</name>
<dbReference type="InterPro" id="IPR000357">
    <property type="entry name" value="HEAT"/>
</dbReference>
<dbReference type="GO" id="GO:0010496">
    <property type="term" value="P:intercellular transport"/>
    <property type="evidence" value="ECO:0007669"/>
    <property type="project" value="TreeGrafter"/>
</dbReference>
<dbReference type="Pfam" id="PF02985">
    <property type="entry name" value="HEAT"/>
    <property type="match status" value="1"/>
</dbReference>
<evidence type="ECO:0000256" key="1">
    <source>
        <dbReference type="ARBA" id="ARBA00022737"/>
    </source>
</evidence>